<organism evidence="3 4">
    <name type="scientific">Microthlaspi erraticum</name>
    <dbReference type="NCBI Taxonomy" id="1685480"/>
    <lineage>
        <taxon>Eukaryota</taxon>
        <taxon>Viridiplantae</taxon>
        <taxon>Streptophyta</taxon>
        <taxon>Embryophyta</taxon>
        <taxon>Tracheophyta</taxon>
        <taxon>Spermatophyta</taxon>
        <taxon>Magnoliopsida</taxon>
        <taxon>eudicotyledons</taxon>
        <taxon>Gunneridae</taxon>
        <taxon>Pentapetalae</taxon>
        <taxon>rosids</taxon>
        <taxon>malvids</taxon>
        <taxon>Brassicales</taxon>
        <taxon>Brassicaceae</taxon>
        <taxon>Coluteocarpeae</taxon>
        <taxon>Microthlaspi</taxon>
    </lineage>
</organism>
<dbReference type="EMBL" id="CACVBM020001144">
    <property type="protein sequence ID" value="CAA7034323.1"/>
    <property type="molecule type" value="Genomic_DNA"/>
</dbReference>
<dbReference type="InterPro" id="IPR013103">
    <property type="entry name" value="RVT_2"/>
</dbReference>
<gene>
    <name evidence="3" type="ORF">MERR_LOCUS21558</name>
</gene>
<dbReference type="AlphaFoldDB" id="A0A6D2IUU7"/>
<feature type="region of interest" description="Disordered" evidence="1">
    <location>
        <begin position="40"/>
        <end position="69"/>
    </location>
</feature>
<reference evidence="3" key="1">
    <citation type="submission" date="2020-01" db="EMBL/GenBank/DDBJ databases">
        <authorList>
            <person name="Mishra B."/>
        </authorList>
    </citation>
    <scope>NUCLEOTIDE SEQUENCE [LARGE SCALE GENOMIC DNA]</scope>
</reference>
<protein>
    <recommendedName>
        <fullName evidence="2">Reverse transcriptase Ty1/copia-type domain-containing protein</fullName>
    </recommendedName>
</protein>
<accession>A0A6D2IUU7</accession>
<dbReference type="Pfam" id="PF07727">
    <property type="entry name" value="RVT_2"/>
    <property type="match status" value="1"/>
</dbReference>
<comment type="caution">
    <text evidence="3">The sequence shown here is derived from an EMBL/GenBank/DDBJ whole genome shotgun (WGS) entry which is preliminary data.</text>
</comment>
<keyword evidence="4" id="KW-1185">Reference proteome</keyword>
<evidence type="ECO:0000313" key="4">
    <source>
        <dbReference type="Proteomes" id="UP000467841"/>
    </source>
</evidence>
<sequence>MATVRFLLAVTSEQGWTVCQMDVHNAFLHGDLDEESYMKLPPGFESDDPSNVKPSKRMQKGVKESKPRSMQVSKSRTSFYLQVLVLASAQNEASEVWPRAEEFPTSKSYDLDMER</sequence>
<feature type="domain" description="Reverse transcriptase Ty1/copia-type" evidence="2">
    <location>
        <begin position="3"/>
        <end position="51"/>
    </location>
</feature>
<evidence type="ECO:0000256" key="1">
    <source>
        <dbReference type="SAM" id="MobiDB-lite"/>
    </source>
</evidence>
<evidence type="ECO:0000313" key="3">
    <source>
        <dbReference type="EMBL" id="CAA7034323.1"/>
    </source>
</evidence>
<proteinExistence type="predicted"/>
<dbReference type="Proteomes" id="UP000467841">
    <property type="component" value="Unassembled WGS sequence"/>
</dbReference>
<name>A0A6D2IUU7_9BRAS</name>
<dbReference type="OrthoDB" id="411615at2759"/>
<evidence type="ECO:0000259" key="2">
    <source>
        <dbReference type="Pfam" id="PF07727"/>
    </source>
</evidence>